<comment type="caution">
    <text evidence="10">The sequence shown here is derived from an EMBL/GenBank/DDBJ whole genome shotgun (WGS) entry which is preliminary data.</text>
</comment>
<comment type="subcellular location">
    <subcellularLocation>
        <location evidence="8">Cytoplasm</location>
    </subcellularLocation>
</comment>
<dbReference type="Proteomes" id="UP000798808">
    <property type="component" value="Unassembled WGS sequence"/>
</dbReference>
<keyword evidence="8" id="KW-0963">Cytoplasm</keyword>
<evidence type="ECO:0000256" key="1">
    <source>
        <dbReference type="ARBA" id="ARBA00009427"/>
    </source>
</evidence>
<keyword evidence="4 8" id="KW-0418">Kinase</keyword>
<feature type="binding site" evidence="8">
    <location>
        <begin position="10"/>
        <end position="18"/>
    </location>
    <ligand>
        <name>ATP</name>
        <dbReference type="ChEBI" id="CHEBI:30616"/>
    </ligand>
</feature>
<accession>A0ABW9RTL9</accession>
<dbReference type="Pfam" id="PF02224">
    <property type="entry name" value="Cytidylate_kin"/>
    <property type="match status" value="1"/>
</dbReference>
<comment type="catalytic activity">
    <reaction evidence="7 8">
        <text>CMP + ATP = CDP + ADP</text>
        <dbReference type="Rhea" id="RHEA:11600"/>
        <dbReference type="ChEBI" id="CHEBI:30616"/>
        <dbReference type="ChEBI" id="CHEBI:58069"/>
        <dbReference type="ChEBI" id="CHEBI:60377"/>
        <dbReference type="ChEBI" id="CHEBI:456216"/>
        <dbReference type="EC" id="2.7.4.25"/>
    </reaction>
</comment>
<reference evidence="10 11" key="1">
    <citation type="submission" date="2019-02" db="EMBL/GenBank/DDBJ databases">
        <authorList>
            <person name="Goldberg S.R."/>
            <person name="Haltli B.A."/>
            <person name="Correa H."/>
            <person name="Russell K.G."/>
        </authorList>
    </citation>
    <scope>NUCLEOTIDE SEQUENCE [LARGE SCALE GENOMIC DNA]</scope>
    <source>
        <strain evidence="10 11">JCM 16186</strain>
    </source>
</reference>
<proteinExistence type="inferred from homology"/>
<evidence type="ECO:0000256" key="2">
    <source>
        <dbReference type="ARBA" id="ARBA00022679"/>
    </source>
</evidence>
<evidence type="ECO:0000313" key="10">
    <source>
        <dbReference type="EMBL" id="MTI27056.1"/>
    </source>
</evidence>
<dbReference type="SUPFAM" id="SSF52540">
    <property type="entry name" value="P-loop containing nucleoside triphosphate hydrolases"/>
    <property type="match status" value="1"/>
</dbReference>
<evidence type="ECO:0000256" key="4">
    <source>
        <dbReference type="ARBA" id="ARBA00022777"/>
    </source>
</evidence>
<keyword evidence="11" id="KW-1185">Reference proteome</keyword>
<organism evidence="10 11">
    <name type="scientific">Fulvivirga kasyanovii</name>
    <dbReference type="NCBI Taxonomy" id="396812"/>
    <lineage>
        <taxon>Bacteria</taxon>
        <taxon>Pseudomonadati</taxon>
        <taxon>Bacteroidota</taxon>
        <taxon>Cytophagia</taxon>
        <taxon>Cytophagales</taxon>
        <taxon>Fulvivirgaceae</taxon>
        <taxon>Fulvivirga</taxon>
    </lineage>
</organism>
<name>A0ABW9RTL9_9BACT</name>
<sequence length="235" mass="26357">MKKIVIAIDGYSACGKSTTAKAVATVLGYTYIDTGAMYRAITLYFHQNHVSLTNKKDVEKALENIDITFHKNEKTGLAETFLNGLNVEGEIRKMYVSENVSQVSCLTEVRRAMVAQQRKLGKKKGVVMDGRDIGTVVFPDAELKVFMEADIYVRAGRRQEELLENGQLVDLSEIIENLKKRDHIDSTRAESPLRKADDALVLDTTFLTLEEQVDEVINQALSKILNDKRESVDAE</sequence>
<feature type="domain" description="Cytidylate kinase" evidence="9">
    <location>
        <begin position="6"/>
        <end position="220"/>
    </location>
</feature>
<dbReference type="EC" id="2.7.4.25" evidence="8"/>
<keyword evidence="3 8" id="KW-0547">Nucleotide-binding</keyword>
<keyword evidence="5 8" id="KW-0067">ATP-binding</keyword>
<dbReference type="HAMAP" id="MF_00238">
    <property type="entry name" value="Cytidyl_kinase_type1"/>
    <property type="match status" value="1"/>
</dbReference>
<dbReference type="CDD" id="cd02020">
    <property type="entry name" value="CMPK"/>
    <property type="match status" value="1"/>
</dbReference>
<dbReference type="GO" id="GO:0016301">
    <property type="term" value="F:kinase activity"/>
    <property type="evidence" value="ECO:0007669"/>
    <property type="project" value="UniProtKB-KW"/>
</dbReference>
<dbReference type="InterPro" id="IPR027417">
    <property type="entry name" value="P-loop_NTPase"/>
</dbReference>
<evidence type="ECO:0000256" key="7">
    <source>
        <dbReference type="ARBA" id="ARBA00048478"/>
    </source>
</evidence>
<protein>
    <recommendedName>
        <fullName evidence="8">Cytidylate kinase</fullName>
        <shortName evidence="8">CK</shortName>
        <ecNumber evidence="8">2.7.4.25</ecNumber>
    </recommendedName>
    <alternativeName>
        <fullName evidence="8">Cytidine monophosphate kinase</fullName>
        <shortName evidence="8">CMP kinase</shortName>
    </alternativeName>
</protein>
<dbReference type="RefSeq" id="WP_155174062.1">
    <property type="nucleotide sequence ID" value="NZ_BAAAFL010000007.1"/>
</dbReference>
<dbReference type="Gene3D" id="3.40.50.300">
    <property type="entry name" value="P-loop containing nucleotide triphosphate hydrolases"/>
    <property type="match status" value="1"/>
</dbReference>
<keyword evidence="2 8" id="KW-0808">Transferase</keyword>
<dbReference type="InterPro" id="IPR011994">
    <property type="entry name" value="Cytidylate_kinase_dom"/>
</dbReference>
<evidence type="ECO:0000259" key="9">
    <source>
        <dbReference type="Pfam" id="PF02224"/>
    </source>
</evidence>
<evidence type="ECO:0000313" key="11">
    <source>
        <dbReference type="Proteomes" id="UP000798808"/>
    </source>
</evidence>
<evidence type="ECO:0000256" key="6">
    <source>
        <dbReference type="ARBA" id="ARBA00047615"/>
    </source>
</evidence>
<comment type="catalytic activity">
    <reaction evidence="6 8">
        <text>dCMP + ATP = dCDP + ADP</text>
        <dbReference type="Rhea" id="RHEA:25094"/>
        <dbReference type="ChEBI" id="CHEBI:30616"/>
        <dbReference type="ChEBI" id="CHEBI:57566"/>
        <dbReference type="ChEBI" id="CHEBI:58593"/>
        <dbReference type="ChEBI" id="CHEBI:456216"/>
        <dbReference type="EC" id="2.7.4.25"/>
    </reaction>
</comment>
<comment type="similarity">
    <text evidence="1 8">Belongs to the cytidylate kinase family. Type 1 subfamily.</text>
</comment>
<dbReference type="NCBIfam" id="TIGR00017">
    <property type="entry name" value="cmk"/>
    <property type="match status" value="1"/>
</dbReference>
<gene>
    <name evidence="8" type="primary">cmk</name>
    <name evidence="10" type="ORF">E1163_19020</name>
</gene>
<evidence type="ECO:0000256" key="5">
    <source>
        <dbReference type="ARBA" id="ARBA00022840"/>
    </source>
</evidence>
<dbReference type="EMBL" id="SMLW01000610">
    <property type="protein sequence ID" value="MTI27056.1"/>
    <property type="molecule type" value="Genomic_DNA"/>
</dbReference>
<dbReference type="InterPro" id="IPR003136">
    <property type="entry name" value="Cytidylate_kin"/>
</dbReference>
<evidence type="ECO:0000256" key="8">
    <source>
        <dbReference type="HAMAP-Rule" id="MF_00238"/>
    </source>
</evidence>
<evidence type="ECO:0000256" key="3">
    <source>
        <dbReference type="ARBA" id="ARBA00022741"/>
    </source>
</evidence>